<dbReference type="Proteomes" id="UP000295781">
    <property type="component" value="Chromosome"/>
</dbReference>
<accession>A0A4P2Q3V3</accession>
<evidence type="ECO:0000256" key="1">
    <source>
        <dbReference type="SAM" id="Phobius"/>
    </source>
</evidence>
<feature type="transmembrane region" description="Helical" evidence="1">
    <location>
        <begin position="55"/>
        <end position="76"/>
    </location>
</feature>
<sequence length="282" mass="30227">MSRATCDPRELSAAELHRRCQRSRPWELGLGAIQVAASTAAGGAVLVAAGVCIPGLVQCISVGPAFAAGLAVWGALEAGRAWLPGAAYREELAFRDWRAGRSPWAGRRTLRRWAERALSRTPAPDWLLVLDGVALAPEPAWRDWRWVKVELTLPAPSADPFRARAEGTALLRSSRDRGREARARALTAEEIEELLGALAELPDGLSPGPPAPPPTGAEVSGRCELLIARRAPFAAVQRSLVIPAREAGLPGTPEAALLRGLAEMAWPRDEAEDDDERACRPA</sequence>
<dbReference type="EMBL" id="CP012670">
    <property type="protein sequence ID" value="AUX23831.1"/>
    <property type="molecule type" value="Genomic_DNA"/>
</dbReference>
<reference evidence="2 3" key="1">
    <citation type="submission" date="2015-09" db="EMBL/GenBank/DDBJ databases">
        <title>Sorangium comparison.</title>
        <authorList>
            <person name="Zaburannyi N."/>
            <person name="Bunk B."/>
            <person name="Overmann J."/>
            <person name="Mueller R."/>
        </authorList>
    </citation>
    <scope>NUCLEOTIDE SEQUENCE [LARGE SCALE GENOMIC DNA]</scope>
    <source>
        <strain evidence="2 3">So ceGT47</strain>
    </source>
</reference>
<name>A0A4P2Q3V3_SORCE</name>
<keyword evidence="1" id="KW-1133">Transmembrane helix</keyword>
<evidence type="ECO:0000313" key="2">
    <source>
        <dbReference type="EMBL" id="AUX23831.1"/>
    </source>
</evidence>
<feature type="transmembrane region" description="Helical" evidence="1">
    <location>
        <begin position="28"/>
        <end position="49"/>
    </location>
</feature>
<proteinExistence type="predicted"/>
<dbReference type="RefSeq" id="WP_129349293.1">
    <property type="nucleotide sequence ID" value="NZ_CP012670.1"/>
</dbReference>
<evidence type="ECO:0000313" key="3">
    <source>
        <dbReference type="Proteomes" id="UP000295781"/>
    </source>
</evidence>
<protein>
    <submittedName>
        <fullName evidence="2">Uncharacterized protein</fullName>
    </submittedName>
</protein>
<keyword evidence="1" id="KW-0472">Membrane</keyword>
<gene>
    <name evidence="2" type="ORF">SOCEGT47_043610</name>
</gene>
<keyword evidence="1" id="KW-0812">Transmembrane</keyword>
<organism evidence="2 3">
    <name type="scientific">Sorangium cellulosum</name>
    <name type="common">Polyangium cellulosum</name>
    <dbReference type="NCBI Taxonomy" id="56"/>
    <lineage>
        <taxon>Bacteria</taxon>
        <taxon>Pseudomonadati</taxon>
        <taxon>Myxococcota</taxon>
        <taxon>Polyangia</taxon>
        <taxon>Polyangiales</taxon>
        <taxon>Polyangiaceae</taxon>
        <taxon>Sorangium</taxon>
    </lineage>
</organism>
<dbReference type="OrthoDB" id="5510481at2"/>
<dbReference type="AlphaFoldDB" id="A0A4P2Q3V3"/>